<organism evidence="1 2">
    <name type="scientific">Parabacteroides acidifaciens</name>
    <dbReference type="NCBI Taxonomy" id="2290935"/>
    <lineage>
        <taxon>Bacteria</taxon>
        <taxon>Pseudomonadati</taxon>
        <taxon>Bacteroidota</taxon>
        <taxon>Bacteroidia</taxon>
        <taxon>Bacteroidales</taxon>
        <taxon>Tannerellaceae</taxon>
        <taxon>Parabacteroides</taxon>
    </lineage>
</organism>
<dbReference type="Proteomes" id="UP000256321">
    <property type="component" value="Unassembled WGS sequence"/>
</dbReference>
<evidence type="ECO:0000313" key="1">
    <source>
        <dbReference type="EMBL" id="RDU51036.1"/>
    </source>
</evidence>
<comment type="caution">
    <text evidence="1">The sequence shown here is derived from an EMBL/GenBank/DDBJ whole genome shotgun (WGS) entry which is preliminary data.</text>
</comment>
<evidence type="ECO:0000313" key="2">
    <source>
        <dbReference type="Proteomes" id="UP000256321"/>
    </source>
</evidence>
<gene>
    <name evidence="1" type="ORF">DWU89_01625</name>
</gene>
<proteinExistence type="predicted"/>
<accession>A0A3D8HJA0</accession>
<protein>
    <submittedName>
        <fullName evidence="1">Uncharacterized protein</fullName>
    </submittedName>
</protein>
<reference evidence="1 2" key="1">
    <citation type="submission" date="2018-07" db="EMBL/GenBank/DDBJ databases">
        <title>Parabacteroides acidifaciens nov. sp., isolated from human feces.</title>
        <authorList>
            <person name="Wang Y.J."/>
        </authorList>
    </citation>
    <scope>NUCLEOTIDE SEQUENCE [LARGE SCALE GENOMIC DNA]</scope>
    <source>
        <strain evidence="1 2">426-9</strain>
    </source>
</reference>
<dbReference type="EMBL" id="QREV01000002">
    <property type="protein sequence ID" value="RDU51036.1"/>
    <property type="molecule type" value="Genomic_DNA"/>
</dbReference>
<dbReference type="AlphaFoldDB" id="A0A3D8HJA0"/>
<sequence length="99" mass="11450">MYVFRNDLGIPFRLLSAKMIKTTKKVNPKWTNISDEIEKHTGREVIVFLTYLKFTNQAVYINFSIFSLLYSRIFHIFRAKQSQAPATKVSVNGEGVGYL</sequence>
<name>A0A3D8HJA0_9BACT</name>